<dbReference type="PANTHER" id="PTHR47478">
    <property type="match status" value="1"/>
</dbReference>
<dbReference type="Gene3D" id="3.40.50.1000">
    <property type="entry name" value="HAD superfamily/HAD-like"/>
    <property type="match status" value="1"/>
</dbReference>
<dbReference type="SFLD" id="SFLDG01129">
    <property type="entry name" value="C1.5:_HAD__Beta-PGM__Phosphata"/>
    <property type="match status" value="1"/>
</dbReference>
<evidence type="ECO:0000313" key="1">
    <source>
        <dbReference type="EMBL" id="MDE5413952.1"/>
    </source>
</evidence>
<dbReference type="EMBL" id="JAOTPO010000006">
    <property type="protein sequence ID" value="MDE5413952.1"/>
    <property type="molecule type" value="Genomic_DNA"/>
</dbReference>
<comment type="caution">
    <text evidence="1">The sequence shown here is derived from an EMBL/GenBank/DDBJ whole genome shotgun (WGS) entry which is preliminary data.</text>
</comment>
<accession>A0ABT5VGT9</accession>
<dbReference type="RefSeq" id="WP_275118562.1">
    <property type="nucleotide sequence ID" value="NZ_JAOTPO010000006.1"/>
</dbReference>
<dbReference type="InterPro" id="IPR023198">
    <property type="entry name" value="PGP-like_dom2"/>
</dbReference>
<reference evidence="1" key="1">
    <citation type="submission" date="2024-05" db="EMBL/GenBank/DDBJ databases">
        <title>Alkalihalobacillus sp. strain MEB203 novel alkaliphilic bacterium from Lonar Lake, India.</title>
        <authorList>
            <person name="Joshi A."/>
            <person name="Thite S."/>
            <person name="Mengade P."/>
        </authorList>
    </citation>
    <scope>NUCLEOTIDE SEQUENCE</scope>
    <source>
        <strain evidence="1">MEB 203</strain>
    </source>
</reference>
<dbReference type="Pfam" id="PF00702">
    <property type="entry name" value="Hydrolase"/>
    <property type="match status" value="1"/>
</dbReference>
<dbReference type="PRINTS" id="PR00413">
    <property type="entry name" value="HADHALOGNASE"/>
</dbReference>
<dbReference type="SUPFAM" id="SSF56784">
    <property type="entry name" value="HAD-like"/>
    <property type="match status" value="1"/>
</dbReference>
<dbReference type="SFLD" id="SFLDS00003">
    <property type="entry name" value="Haloacid_Dehalogenase"/>
    <property type="match status" value="1"/>
</dbReference>
<sequence>MRWRTICFDLDNTLFSHEDAFEKAICFCFETLQEQWLNDKKIESPVDVATWFKTFKKNCDLYWKQFETKKVTAKTYRRLRYRDTMKKFDLPYSDEEADHFHAHYYEIVDSFSKPFDGLVDLMNELTEKNIKVGIITNGPADTQYRKIEKIGLSSLIDREHIFVSEELGVAKPSRDIFDLAFNTLGETNGKLFIGDSWEHDICGAIDAGWDAIYLNTRGKPANTSHEPYATCSELMEVLDLIKSDQSMKG</sequence>
<protein>
    <submittedName>
        <fullName evidence="1">HAD family hydrolase</fullName>
    </submittedName>
</protein>
<organism evidence="1 2">
    <name type="scientific">Alkalihalobacterium chitinilyticum</name>
    <dbReference type="NCBI Taxonomy" id="2980103"/>
    <lineage>
        <taxon>Bacteria</taxon>
        <taxon>Bacillati</taxon>
        <taxon>Bacillota</taxon>
        <taxon>Bacilli</taxon>
        <taxon>Bacillales</taxon>
        <taxon>Bacillaceae</taxon>
        <taxon>Alkalihalobacterium</taxon>
    </lineage>
</organism>
<dbReference type="InterPro" id="IPR023214">
    <property type="entry name" value="HAD_sf"/>
</dbReference>
<evidence type="ECO:0000313" key="2">
    <source>
        <dbReference type="Proteomes" id="UP001148125"/>
    </source>
</evidence>
<dbReference type="InterPro" id="IPR036412">
    <property type="entry name" value="HAD-like_sf"/>
</dbReference>
<name>A0ABT5VGT9_9BACI</name>
<keyword evidence="2" id="KW-1185">Reference proteome</keyword>
<dbReference type="Gene3D" id="1.10.150.240">
    <property type="entry name" value="Putative phosphatase, domain 2"/>
    <property type="match status" value="1"/>
</dbReference>
<proteinExistence type="predicted"/>
<dbReference type="Proteomes" id="UP001148125">
    <property type="component" value="Unassembled WGS sequence"/>
</dbReference>
<dbReference type="InterPro" id="IPR052550">
    <property type="entry name" value="Pyrimidine_5'-ntase_YjjG"/>
</dbReference>
<keyword evidence="1" id="KW-0378">Hydrolase</keyword>
<dbReference type="PANTHER" id="PTHR47478:SF1">
    <property type="entry name" value="PYRIMIDINE 5'-NUCLEOTIDASE YJJG"/>
    <property type="match status" value="1"/>
</dbReference>
<gene>
    <name evidence="1" type="ORF">N7Z68_11215</name>
</gene>
<dbReference type="NCBIfam" id="TIGR01549">
    <property type="entry name" value="HAD-SF-IA-v1"/>
    <property type="match status" value="1"/>
</dbReference>
<dbReference type="GO" id="GO:0016787">
    <property type="term" value="F:hydrolase activity"/>
    <property type="evidence" value="ECO:0007669"/>
    <property type="project" value="UniProtKB-KW"/>
</dbReference>
<dbReference type="InterPro" id="IPR006439">
    <property type="entry name" value="HAD-SF_hydro_IA"/>
</dbReference>